<evidence type="ECO:0000313" key="1">
    <source>
        <dbReference type="EMBL" id="AWW32422.1"/>
    </source>
</evidence>
<accession>A0A2Z4IMT8</accession>
<dbReference type="RefSeq" id="WP_112785795.1">
    <property type="nucleotide sequence ID" value="NZ_CP030041.1"/>
</dbReference>
<dbReference type="KEGG" id="est:DN752_21005"/>
<sequence length="64" mass="7090">MTHTKEGILLKYSTGSIQLSIHKIGTETFTVNLKEVSEAAIFQLIGKRVKISLDKSIVVDICEN</sequence>
<dbReference type="EMBL" id="CP030041">
    <property type="protein sequence ID" value="AWW32422.1"/>
    <property type="molecule type" value="Genomic_DNA"/>
</dbReference>
<protein>
    <submittedName>
        <fullName evidence="1">Uncharacterized protein</fullName>
    </submittedName>
</protein>
<proteinExistence type="predicted"/>
<organism evidence="1 2">
    <name type="scientific">Echinicola strongylocentroti</name>
    <dbReference type="NCBI Taxonomy" id="1795355"/>
    <lineage>
        <taxon>Bacteria</taxon>
        <taxon>Pseudomonadati</taxon>
        <taxon>Bacteroidota</taxon>
        <taxon>Cytophagia</taxon>
        <taxon>Cytophagales</taxon>
        <taxon>Cyclobacteriaceae</taxon>
        <taxon>Echinicola</taxon>
    </lineage>
</organism>
<evidence type="ECO:0000313" key="2">
    <source>
        <dbReference type="Proteomes" id="UP000248688"/>
    </source>
</evidence>
<dbReference type="Proteomes" id="UP000248688">
    <property type="component" value="Chromosome"/>
</dbReference>
<reference evidence="1 2" key="1">
    <citation type="submission" date="2018-06" db="EMBL/GenBank/DDBJ databases">
        <title>Echinicola strongylocentroti sp. nov., isolated from a sea urchin Strongylocentrotus intermedius.</title>
        <authorList>
            <person name="Bae S.S."/>
        </authorList>
    </citation>
    <scope>NUCLEOTIDE SEQUENCE [LARGE SCALE GENOMIC DNA]</scope>
    <source>
        <strain evidence="1 2">MEBiC08714</strain>
    </source>
</reference>
<dbReference type="AlphaFoldDB" id="A0A2Z4IMT8"/>
<name>A0A2Z4IMT8_9BACT</name>
<gene>
    <name evidence="1" type="ORF">DN752_21005</name>
</gene>
<keyword evidence="2" id="KW-1185">Reference proteome</keyword>